<proteinExistence type="predicted"/>
<organism evidence="1 2">
    <name type="scientific">Tritonibacter mobilis F1926</name>
    <dbReference type="NCBI Taxonomy" id="1265309"/>
    <lineage>
        <taxon>Bacteria</taxon>
        <taxon>Pseudomonadati</taxon>
        <taxon>Pseudomonadota</taxon>
        <taxon>Alphaproteobacteria</taxon>
        <taxon>Rhodobacterales</taxon>
        <taxon>Paracoccaceae</taxon>
        <taxon>Tritonibacter</taxon>
    </lineage>
</organism>
<gene>
    <name evidence="1" type="ORF">K529_000970</name>
</gene>
<dbReference type="EMBL" id="CP015230">
    <property type="protein sequence ID" value="ANP39323.1"/>
    <property type="molecule type" value="Genomic_DNA"/>
</dbReference>
<sequence>MKLEISGTDEELQHLLNCIHIGQLCPDERFLLVGNPVWQALIDAIQTRYIDQVGEDAYRSTFTRDVTDPREIDLLAGQLETMLLGKNWPRERAEAILEHIARPCVLPASARERILARLDEFLSE</sequence>
<dbReference type="RefSeq" id="WP_005621920.1">
    <property type="nucleotide sequence ID" value="NZ_CP015230.1"/>
</dbReference>
<name>A0A1B0ZYB3_9RHOB</name>
<dbReference type="Proteomes" id="UP000013243">
    <property type="component" value="Chromosome"/>
</dbReference>
<dbReference type="GeneID" id="28248360"/>
<protein>
    <submittedName>
        <fullName evidence="1">Uncharacterized protein</fullName>
    </submittedName>
</protein>
<evidence type="ECO:0000313" key="2">
    <source>
        <dbReference type="Proteomes" id="UP000013243"/>
    </source>
</evidence>
<dbReference type="KEGG" id="rmb:K529_000970"/>
<evidence type="ECO:0000313" key="1">
    <source>
        <dbReference type="EMBL" id="ANP39323.1"/>
    </source>
</evidence>
<reference evidence="1 2" key="1">
    <citation type="journal article" date="2016" name="ISME J.">
        <title>Global occurrence and heterogeneity of the Roseobacter-clade species Ruegeria mobilis.</title>
        <authorList>
            <person name="Sonnenschein E."/>
            <person name="Gram L."/>
        </authorList>
    </citation>
    <scope>NUCLEOTIDE SEQUENCE [LARGE SCALE GENOMIC DNA]</scope>
    <source>
        <strain evidence="1 2">F1926</strain>
    </source>
</reference>
<dbReference type="AlphaFoldDB" id="A0A1B0ZYB3"/>
<accession>A0A1B0ZYB3</accession>